<accession>A0A915K925</accession>
<evidence type="ECO:0000313" key="3">
    <source>
        <dbReference type="WBParaSite" id="nRc.2.0.1.t34869-RA"/>
    </source>
</evidence>
<dbReference type="GO" id="GO:0005615">
    <property type="term" value="C:extracellular space"/>
    <property type="evidence" value="ECO:0007669"/>
    <property type="project" value="TreeGrafter"/>
</dbReference>
<dbReference type="CDD" id="cd16021">
    <property type="entry name" value="ALP_like"/>
    <property type="match status" value="1"/>
</dbReference>
<dbReference type="PANTHER" id="PTHR10974:SF48">
    <property type="entry name" value="SULFATASE DOMAIN-CONTAINING PROTEIN"/>
    <property type="match status" value="1"/>
</dbReference>
<dbReference type="Gene3D" id="3.40.720.10">
    <property type="entry name" value="Alkaline Phosphatase, subunit A"/>
    <property type="match status" value="1"/>
</dbReference>
<dbReference type="PANTHER" id="PTHR10974">
    <property type="entry name" value="FI08016P-RELATED"/>
    <property type="match status" value="1"/>
</dbReference>
<dbReference type="SUPFAM" id="SSF53649">
    <property type="entry name" value="Alkaline phosphatase-like"/>
    <property type="match status" value="1"/>
</dbReference>
<evidence type="ECO:0000313" key="2">
    <source>
        <dbReference type="Proteomes" id="UP000887565"/>
    </source>
</evidence>
<name>A0A915K925_ROMCU</name>
<dbReference type="Proteomes" id="UP000887565">
    <property type="component" value="Unplaced"/>
</dbReference>
<protein>
    <submittedName>
        <fullName evidence="3">Uncharacterized protein</fullName>
    </submittedName>
</protein>
<reference evidence="3" key="1">
    <citation type="submission" date="2022-11" db="UniProtKB">
        <authorList>
            <consortium name="WormBaseParasite"/>
        </authorList>
    </citation>
    <scope>IDENTIFICATION</scope>
</reference>
<organism evidence="2 3">
    <name type="scientific">Romanomermis culicivorax</name>
    <name type="common">Nematode worm</name>
    <dbReference type="NCBI Taxonomy" id="13658"/>
    <lineage>
        <taxon>Eukaryota</taxon>
        <taxon>Metazoa</taxon>
        <taxon>Ecdysozoa</taxon>
        <taxon>Nematoda</taxon>
        <taxon>Enoplea</taxon>
        <taxon>Dorylaimia</taxon>
        <taxon>Mermithida</taxon>
        <taxon>Mermithoidea</taxon>
        <taxon>Mermithidae</taxon>
        <taxon>Romanomermis</taxon>
    </lineage>
</organism>
<evidence type="ECO:0000256" key="1">
    <source>
        <dbReference type="SAM" id="Phobius"/>
    </source>
</evidence>
<feature type="transmembrane region" description="Helical" evidence="1">
    <location>
        <begin position="20"/>
        <end position="40"/>
    </location>
</feature>
<dbReference type="WBParaSite" id="nRc.2.0.1.t34869-RA">
    <property type="protein sequence ID" value="nRc.2.0.1.t34869-RA"/>
    <property type="gene ID" value="nRc.2.0.1.g34869"/>
</dbReference>
<keyword evidence="2" id="KW-1185">Reference proteome</keyword>
<dbReference type="FunFam" id="3.40.720.10:FF:000017">
    <property type="entry name" value="Predicted protein"/>
    <property type="match status" value="1"/>
</dbReference>
<dbReference type="InterPro" id="IPR004245">
    <property type="entry name" value="DUF229"/>
</dbReference>
<sequence>MPIRRGIFTISTCFNFHNILRYFCCCSFLLIIFLITFTSFQPSDHGELIDNFRRLYPNLHKNSLNDDAAKKCHFPDLNPWDPSISDYIKNGGDLSCKMLQYDLTFINESNFLILNRTALTLSGFGKSSIDCQYRCFNSQDDVSISTSEIWHNFEWETPLSNECEFLEVDCSRKISSLLSVYSNIHFRMIAKPSNTVTMNDQNQERPNVLLFVIDSQSRSNVERYLPKMSKILNDSDYMSVRMDGFVKIGDNSFPNAIAFLTGKRSCVSGYPDELPCYMGDKYFDDWPLIWHNFSMAGYRTYYAEDHPDFNLFQYTYNGFRKKPVDHYFRPYWLKVWQTFLHRRSSHLCYGNTPKHLIQLNYLERFFKAYQKQNHSPVFALNWLTELGHDWLGQISLGDEDFEQFFQRMKTMLLKNTIIFTFSDHGHRFDSIRKTLIGRLEERMPYLSISLPKKFRTKFPNLRRNLLLNSKRLISPFDIYATLIDILNLNFESAAPKDNSLFGNFGKSLFRPVSENRQCTEAGIPQEYCVCEREISIPEPYNDRLVISAAKHLINYLNDQLLASYANICAKLTLKRINNANIFADGFNIENMRRKERSIFPYFNKLFDGKSLEPRTANFRITIESDPSGAIFEALFLYSLSEDTFKLIGDVNRINIFENFPVHGLLNKVKHVSLVNVVSPHNFTLNLEEFSGQLGKLTEEINRWSSTLASRNATLFDFSWGTPCLARYSVVSL</sequence>
<dbReference type="AlphaFoldDB" id="A0A915K925"/>
<keyword evidence="1" id="KW-1133">Transmembrane helix</keyword>
<dbReference type="Pfam" id="PF02995">
    <property type="entry name" value="DUF229"/>
    <property type="match status" value="1"/>
</dbReference>
<keyword evidence="1" id="KW-0472">Membrane</keyword>
<keyword evidence="1" id="KW-0812">Transmembrane</keyword>
<proteinExistence type="predicted"/>
<dbReference type="InterPro" id="IPR017850">
    <property type="entry name" value="Alkaline_phosphatase_core_sf"/>
</dbReference>
<dbReference type="OMA" id="FRRTMNK"/>